<feature type="region of interest" description="Disordered" evidence="2">
    <location>
        <begin position="79"/>
        <end position="109"/>
    </location>
</feature>
<dbReference type="InterPro" id="IPR016024">
    <property type="entry name" value="ARM-type_fold"/>
</dbReference>
<reference evidence="3" key="1">
    <citation type="submission" date="2023-01" db="EMBL/GenBank/DDBJ databases">
        <title>Genome assembly of the deep-sea coral Lophelia pertusa.</title>
        <authorList>
            <person name="Herrera S."/>
            <person name="Cordes E."/>
        </authorList>
    </citation>
    <scope>NUCLEOTIDE SEQUENCE</scope>
    <source>
        <strain evidence="3">USNM1676648</strain>
        <tissue evidence="3">Polyp</tissue>
    </source>
</reference>
<dbReference type="EMBL" id="MU825402">
    <property type="protein sequence ID" value="KAJ7392207.1"/>
    <property type="molecule type" value="Genomic_DNA"/>
</dbReference>
<comment type="caution">
    <text evidence="3">The sequence shown here is derived from an EMBL/GenBank/DDBJ whole genome shotgun (WGS) entry which is preliminary data.</text>
</comment>
<feature type="compositionally biased region" description="Basic and acidic residues" evidence="2">
    <location>
        <begin position="79"/>
        <end position="88"/>
    </location>
</feature>
<keyword evidence="4" id="KW-1185">Reference proteome</keyword>
<dbReference type="PANTHER" id="PTHR14222:SF1">
    <property type="entry name" value="CONDENSIN-2 COMPLEX SUBUNIT D3"/>
    <property type="match status" value="1"/>
</dbReference>
<evidence type="ECO:0000256" key="2">
    <source>
        <dbReference type="SAM" id="MobiDB-lite"/>
    </source>
</evidence>
<gene>
    <name evidence="3" type="primary">NCAPD3_5</name>
    <name evidence="3" type="ORF">OS493_013581</name>
</gene>
<dbReference type="GO" id="GO:0042393">
    <property type="term" value="F:histone binding"/>
    <property type="evidence" value="ECO:0007669"/>
    <property type="project" value="TreeGrafter"/>
</dbReference>
<dbReference type="GO" id="GO:0000779">
    <property type="term" value="C:condensed chromosome, centromeric region"/>
    <property type="evidence" value="ECO:0007669"/>
    <property type="project" value="TreeGrafter"/>
</dbReference>
<dbReference type="GO" id="GO:0000796">
    <property type="term" value="C:condensin complex"/>
    <property type="evidence" value="ECO:0007669"/>
    <property type="project" value="TreeGrafter"/>
</dbReference>
<dbReference type="GO" id="GO:0010032">
    <property type="term" value="P:meiotic chromosome condensation"/>
    <property type="evidence" value="ECO:0007669"/>
    <property type="project" value="TreeGrafter"/>
</dbReference>
<dbReference type="GO" id="GO:0007076">
    <property type="term" value="P:mitotic chromosome condensation"/>
    <property type="evidence" value="ECO:0007669"/>
    <property type="project" value="InterPro"/>
</dbReference>
<keyword evidence="1" id="KW-0226">DNA condensation</keyword>
<dbReference type="OrthoDB" id="5989382at2759"/>
<name>A0A9X0A2J2_9CNID</name>
<dbReference type="Pfam" id="PF12765">
    <property type="entry name" value="Cohesin_HEAT"/>
    <property type="match status" value="1"/>
</dbReference>
<evidence type="ECO:0000256" key="1">
    <source>
        <dbReference type="ARBA" id="ARBA00023067"/>
    </source>
</evidence>
<protein>
    <submittedName>
        <fullName evidence="3">Condensin-2 complex subunit D3</fullName>
    </submittedName>
</protein>
<dbReference type="AlphaFoldDB" id="A0A9X0A2J2"/>
<sequence length="147" mass="16478">MEWINKYSKNAKVEPDRNFSDDNLPNDNIKKLLSKKYLLDIVIARCSDKAPTVRAKALQYFAQCATSGNSSLMTRVKETLHEPLERPTEGTPTSNRPTNGNQAETRSIGSIIRRRMCDEKVGVRKAALQALESVISLNLDSLERADV</sequence>
<evidence type="ECO:0000313" key="3">
    <source>
        <dbReference type="EMBL" id="KAJ7392207.1"/>
    </source>
</evidence>
<organism evidence="3 4">
    <name type="scientific">Desmophyllum pertusum</name>
    <dbReference type="NCBI Taxonomy" id="174260"/>
    <lineage>
        <taxon>Eukaryota</taxon>
        <taxon>Metazoa</taxon>
        <taxon>Cnidaria</taxon>
        <taxon>Anthozoa</taxon>
        <taxon>Hexacorallia</taxon>
        <taxon>Scleractinia</taxon>
        <taxon>Caryophylliina</taxon>
        <taxon>Caryophylliidae</taxon>
        <taxon>Desmophyllum</taxon>
    </lineage>
</organism>
<proteinExistence type="predicted"/>
<dbReference type="InterPro" id="IPR026971">
    <property type="entry name" value="CND1/NCAPD3"/>
</dbReference>
<dbReference type="Proteomes" id="UP001163046">
    <property type="component" value="Unassembled WGS sequence"/>
</dbReference>
<dbReference type="InterPro" id="IPR011989">
    <property type="entry name" value="ARM-like"/>
</dbReference>
<feature type="compositionally biased region" description="Polar residues" evidence="2">
    <location>
        <begin position="90"/>
        <end position="108"/>
    </location>
</feature>
<dbReference type="PANTHER" id="PTHR14222">
    <property type="entry name" value="CONDENSIN"/>
    <property type="match status" value="1"/>
</dbReference>
<accession>A0A9X0A2J2</accession>
<dbReference type="Gene3D" id="1.25.10.10">
    <property type="entry name" value="Leucine-rich Repeat Variant"/>
    <property type="match status" value="1"/>
</dbReference>
<evidence type="ECO:0000313" key="4">
    <source>
        <dbReference type="Proteomes" id="UP001163046"/>
    </source>
</evidence>
<dbReference type="InterPro" id="IPR026003">
    <property type="entry name" value="Cohesin_HEAT"/>
</dbReference>
<dbReference type="SUPFAM" id="SSF48371">
    <property type="entry name" value="ARM repeat"/>
    <property type="match status" value="1"/>
</dbReference>